<dbReference type="PANTHER" id="PTHR27005:SF511">
    <property type="entry name" value="WALL-ASSOCIATED RECEPTOR KINASE 1-RELATED"/>
    <property type="match status" value="1"/>
</dbReference>
<keyword evidence="6" id="KW-0418">Kinase</keyword>
<dbReference type="Proteomes" id="UP000008311">
    <property type="component" value="Unassembled WGS sequence"/>
</dbReference>
<keyword evidence="1" id="KW-0547">Nucleotide-binding</keyword>
<feature type="domain" description="Protein kinase" evidence="5">
    <location>
        <begin position="1"/>
        <end position="144"/>
    </location>
</feature>
<evidence type="ECO:0000259" key="5">
    <source>
        <dbReference type="PROSITE" id="PS50011"/>
    </source>
</evidence>
<dbReference type="InterPro" id="IPR011009">
    <property type="entry name" value="Kinase-like_dom_sf"/>
</dbReference>
<accession>B9RXM2</accession>
<dbReference type="InterPro" id="IPR008271">
    <property type="entry name" value="Ser/Thr_kinase_AS"/>
</dbReference>
<evidence type="ECO:0000256" key="1">
    <source>
        <dbReference type="ARBA" id="ARBA00022741"/>
    </source>
</evidence>
<dbReference type="GO" id="GO:0005524">
    <property type="term" value="F:ATP binding"/>
    <property type="evidence" value="ECO:0007669"/>
    <property type="project" value="UniProtKB-KW"/>
</dbReference>
<dbReference type="GO" id="GO:0004672">
    <property type="term" value="F:protein kinase activity"/>
    <property type="evidence" value="ECO:0007669"/>
    <property type="project" value="InterPro"/>
</dbReference>
<evidence type="ECO:0000256" key="4">
    <source>
        <dbReference type="ARBA" id="ARBA00047951"/>
    </source>
</evidence>
<keyword evidence="6" id="KW-0808">Transferase</keyword>
<comment type="catalytic activity">
    <reaction evidence="3">
        <text>L-seryl-[protein] + ATP = O-phospho-L-seryl-[protein] + ADP + H(+)</text>
        <dbReference type="Rhea" id="RHEA:17989"/>
        <dbReference type="Rhea" id="RHEA-COMP:9863"/>
        <dbReference type="Rhea" id="RHEA-COMP:11604"/>
        <dbReference type="ChEBI" id="CHEBI:15378"/>
        <dbReference type="ChEBI" id="CHEBI:29999"/>
        <dbReference type="ChEBI" id="CHEBI:30616"/>
        <dbReference type="ChEBI" id="CHEBI:83421"/>
        <dbReference type="ChEBI" id="CHEBI:456216"/>
    </reaction>
</comment>
<reference evidence="7" key="1">
    <citation type="journal article" date="2010" name="Nat. Biotechnol.">
        <title>Draft genome sequence of the oilseed species Ricinus communis.</title>
        <authorList>
            <person name="Chan A.P."/>
            <person name="Crabtree J."/>
            <person name="Zhao Q."/>
            <person name="Lorenzi H."/>
            <person name="Orvis J."/>
            <person name="Puiu D."/>
            <person name="Melake-Berhan A."/>
            <person name="Jones K.M."/>
            <person name="Redman J."/>
            <person name="Chen G."/>
            <person name="Cahoon E.B."/>
            <person name="Gedil M."/>
            <person name="Stanke M."/>
            <person name="Haas B.J."/>
            <person name="Wortman J.R."/>
            <person name="Fraser-Liggett C.M."/>
            <person name="Ravel J."/>
            <person name="Rabinowicz P.D."/>
        </authorList>
    </citation>
    <scope>NUCLEOTIDE SEQUENCE [LARGE SCALE GENOMIC DNA]</scope>
    <source>
        <strain evidence="7">cv. Hale</strain>
    </source>
</reference>
<evidence type="ECO:0000256" key="3">
    <source>
        <dbReference type="ARBA" id="ARBA00047558"/>
    </source>
</evidence>
<keyword evidence="2" id="KW-0067">ATP-binding</keyword>
<evidence type="ECO:0000313" key="6">
    <source>
        <dbReference type="EMBL" id="EEF43878.1"/>
    </source>
</evidence>
<dbReference type="GO" id="GO:0007166">
    <property type="term" value="P:cell surface receptor signaling pathway"/>
    <property type="evidence" value="ECO:0007669"/>
    <property type="project" value="InterPro"/>
</dbReference>
<dbReference type="AlphaFoldDB" id="B9RXM2"/>
<organism evidence="6 7">
    <name type="scientific">Ricinus communis</name>
    <name type="common">Castor bean</name>
    <dbReference type="NCBI Taxonomy" id="3988"/>
    <lineage>
        <taxon>Eukaryota</taxon>
        <taxon>Viridiplantae</taxon>
        <taxon>Streptophyta</taxon>
        <taxon>Embryophyta</taxon>
        <taxon>Tracheophyta</taxon>
        <taxon>Spermatophyta</taxon>
        <taxon>Magnoliopsida</taxon>
        <taxon>eudicotyledons</taxon>
        <taxon>Gunneridae</taxon>
        <taxon>Pentapetalae</taxon>
        <taxon>rosids</taxon>
        <taxon>fabids</taxon>
        <taxon>Malpighiales</taxon>
        <taxon>Euphorbiaceae</taxon>
        <taxon>Acalyphoideae</taxon>
        <taxon>Acalypheae</taxon>
        <taxon>Ricinus</taxon>
    </lineage>
</organism>
<dbReference type="Pfam" id="PF00069">
    <property type="entry name" value="Pkinase"/>
    <property type="match status" value="1"/>
</dbReference>
<gene>
    <name evidence="6" type="ORF">RCOM_0904900</name>
</gene>
<dbReference type="PROSITE" id="PS50011">
    <property type="entry name" value="PROTEIN_KINASE_DOM"/>
    <property type="match status" value="1"/>
</dbReference>
<proteinExistence type="predicted"/>
<keyword evidence="7" id="KW-1185">Reference proteome</keyword>
<dbReference type="PROSITE" id="PS00108">
    <property type="entry name" value="PROTEIN_KINASE_ST"/>
    <property type="match status" value="1"/>
</dbReference>
<dbReference type="EMBL" id="EQ973828">
    <property type="protein sequence ID" value="EEF43878.1"/>
    <property type="molecule type" value="Genomic_DNA"/>
</dbReference>
<evidence type="ECO:0000256" key="2">
    <source>
        <dbReference type="ARBA" id="ARBA00022840"/>
    </source>
</evidence>
<name>B9RXM2_RICCO</name>
<protein>
    <submittedName>
        <fullName evidence="6">Serine-threonine protein kinase, plant-type, putative</fullName>
    </submittedName>
</protein>
<comment type="catalytic activity">
    <reaction evidence="4">
        <text>L-threonyl-[protein] + ATP = O-phospho-L-threonyl-[protein] + ADP + H(+)</text>
        <dbReference type="Rhea" id="RHEA:46608"/>
        <dbReference type="Rhea" id="RHEA-COMP:11060"/>
        <dbReference type="Rhea" id="RHEA-COMP:11605"/>
        <dbReference type="ChEBI" id="CHEBI:15378"/>
        <dbReference type="ChEBI" id="CHEBI:30013"/>
        <dbReference type="ChEBI" id="CHEBI:30616"/>
        <dbReference type="ChEBI" id="CHEBI:61977"/>
        <dbReference type="ChEBI" id="CHEBI:456216"/>
    </reaction>
</comment>
<dbReference type="PANTHER" id="PTHR27005">
    <property type="entry name" value="WALL-ASSOCIATED RECEPTOR KINASE-LIKE 21"/>
    <property type="match status" value="1"/>
</dbReference>
<dbReference type="InterPro" id="IPR000719">
    <property type="entry name" value="Prot_kinase_dom"/>
</dbReference>
<dbReference type="Gene3D" id="1.10.510.10">
    <property type="entry name" value="Transferase(Phosphotransferase) domain 1"/>
    <property type="match status" value="2"/>
</dbReference>
<dbReference type="SUPFAM" id="SSF56112">
    <property type="entry name" value="Protein kinase-like (PK-like)"/>
    <property type="match status" value="1"/>
</dbReference>
<dbReference type="eggNOG" id="ENOG502QQPF">
    <property type="taxonomic scope" value="Eukaryota"/>
</dbReference>
<dbReference type="InParanoid" id="B9RXM2"/>
<evidence type="ECO:0000313" key="7">
    <source>
        <dbReference type="Proteomes" id="UP000008311"/>
    </source>
</evidence>
<dbReference type="InterPro" id="IPR045274">
    <property type="entry name" value="WAK-like"/>
</dbReference>
<sequence length="144" mass="16324">MHSEAPMHIIHRDIKSANILLDDNFTAKISDYGISRLVPLDQKQFSTAVQGTIGYIDPQYYETELLTGRQVFSSRPTSSKNKVLATLFTSSLKNDAVHQIIEESVKNEGKKEQLTKVAELANKCLSRNEDERPTMEDVKKELQE</sequence>